<dbReference type="PANTHER" id="PTHR12558">
    <property type="entry name" value="CELL DIVISION CYCLE 16,23,27"/>
    <property type="match status" value="1"/>
</dbReference>
<dbReference type="Proteomes" id="UP000321577">
    <property type="component" value="Unassembled WGS sequence"/>
</dbReference>
<evidence type="ECO:0000313" key="3">
    <source>
        <dbReference type="Proteomes" id="UP000321577"/>
    </source>
</evidence>
<dbReference type="Pfam" id="PF13485">
    <property type="entry name" value="Peptidase_MA_2"/>
    <property type="match status" value="1"/>
</dbReference>
<sequence>MRRALLLLALCSALHGQDLERIYEEDNLEPMRRILAAGRYEDVALVGERAIKAGMKSADWRVLRVKALMALGRETEARDEVQLAVKTFPGHLEMLMLQHENALRLGRKDIASEALKAVNEAAKTKAVKDRTAADYVALGKAAIALGADAKKVIQQYFQVAQKKDAKFEPAYLAEGQLALDKDDSARAADVFRAGIKACGESADLRSGLALAYANGDREKSIESLKRALELNPHHTGALLNQAEGLIGAEKFLDAAGLLQKVLDVQDNSPEAWALLAAIANLSASDVKKYESTRANGLKRWDKNPAVDHTIGRVLSRAYRFAEGSKHERRALELDPEYLPAKVALCHDLLRLGEEDEAWKLAAQIREKDGYNIQAHNIGLLEQQMRGFTTKSFDDFILKMPKRDWPVYGEQALALLREAKTVLTAKYGLTMNRPVMVEFFGEQQDFAIRTFGSLGGQGLLGVCFGTVITVNSPGGLGHGRNNWQSTLWHEFCHVVTLSLTQNKMPRWLSEGISVHEESQRNPIWGMPMDATFRRMILEDDDSTPISQLSSAFLNAESDDHLMFAYFQSSQVVGYLLERFGPEKFQGILRDLAAGKRINDAIAANTEPMDKLEKDFEKHLEAKAKAFGEKADWKKPEADKVNPLDSDSLAEYTKKHPDSLWVIRQQGGALMEKDQWAEVLVLADRMISLVPEDFSDSGGYQLKATALRELKRDDEEIVVLRQIAEHETSAMAIFLRLMELDQKKQDFPQVQANAARALALNPFLRTAQQAFAESSEALGQKPEAIAAYQRVLVLDPGGSAMTHFRLAQLLRETDAGAAKKHLLDCLALAPRFREGLAMLREWAP</sequence>
<dbReference type="PANTHER" id="PTHR12558:SF13">
    <property type="entry name" value="CELL DIVISION CYCLE PROTEIN 27 HOMOLOG"/>
    <property type="match status" value="1"/>
</dbReference>
<dbReference type="InterPro" id="IPR019734">
    <property type="entry name" value="TPR_rpt"/>
</dbReference>
<reference evidence="2 3" key="1">
    <citation type="submission" date="2019-07" db="EMBL/GenBank/DDBJ databases">
        <title>Whole genome shotgun sequence of Brevifollis gellanilyticus NBRC 108608.</title>
        <authorList>
            <person name="Hosoyama A."/>
            <person name="Uohara A."/>
            <person name="Ohji S."/>
            <person name="Ichikawa N."/>
        </authorList>
    </citation>
    <scope>NUCLEOTIDE SEQUENCE [LARGE SCALE GENOMIC DNA]</scope>
    <source>
        <strain evidence="2 3">NBRC 108608</strain>
    </source>
</reference>
<feature type="domain" description="Peptidase MA-like" evidence="1">
    <location>
        <begin position="474"/>
        <end position="603"/>
    </location>
</feature>
<dbReference type="Gene3D" id="1.25.40.10">
    <property type="entry name" value="Tetratricopeptide repeat domain"/>
    <property type="match status" value="2"/>
</dbReference>
<evidence type="ECO:0000259" key="1">
    <source>
        <dbReference type="Pfam" id="PF13485"/>
    </source>
</evidence>
<dbReference type="SUPFAM" id="SSF48452">
    <property type="entry name" value="TPR-like"/>
    <property type="match status" value="2"/>
</dbReference>
<dbReference type="SMART" id="SM00028">
    <property type="entry name" value="TPR"/>
    <property type="match status" value="4"/>
</dbReference>
<organism evidence="2 3">
    <name type="scientific">Brevifollis gellanilyticus</name>
    <dbReference type="NCBI Taxonomy" id="748831"/>
    <lineage>
        <taxon>Bacteria</taxon>
        <taxon>Pseudomonadati</taxon>
        <taxon>Verrucomicrobiota</taxon>
        <taxon>Verrucomicrobiia</taxon>
        <taxon>Verrucomicrobiales</taxon>
        <taxon>Verrucomicrobiaceae</taxon>
    </lineage>
</organism>
<dbReference type="InterPro" id="IPR011990">
    <property type="entry name" value="TPR-like_helical_dom_sf"/>
</dbReference>
<accession>A0A512M471</accession>
<keyword evidence="3" id="KW-1185">Reference proteome</keyword>
<proteinExistence type="predicted"/>
<gene>
    <name evidence="2" type="ORF">BGE01nite_08140</name>
</gene>
<dbReference type="InterPro" id="IPR039568">
    <property type="entry name" value="Peptidase_MA-like_dom"/>
</dbReference>
<comment type="caution">
    <text evidence="2">The sequence shown here is derived from an EMBL/GenBank/DDBJ whole genome shotgun (WGS) entry which is preliminary data.</text>
</comment>
<evidence type="ECO:0000313" key="2">
    <source>
        <dbReference type="EMBL" id="GEP41523.1"/>
    </source>
</evidence>
<name>A0A512M471_9BACT</name>
<dbReference type="RefSeq" id="WP_170266574.1">
    <property type="nucleotide sequence ID" value="NZ_BKAG01000003.1"/>
</dbReference>
<dbReference type="EMBL" id="BKAG01000003">
    <property type="protein sequence ID" value="GEP41523.1"/>
    <property type="molecule type" value="Genomic_DNA"/>
</dbReference>
<protein>
    <recommendedName>
        <fullName evidence="1">Peptidase MA-like domain-containing protein</fullName>
    </recommendedName>
</protein>
<dbReference type="Pfam" id="PF14559">
    <property type="entry name" value="TPR_19"/>
    <property type="match status" value="1"/>
</dbReference>
<dbReference type="AlphaFoldDB" id="A0A512M471"/>